<dbReference type="AlphaFoldDB" id="A0A392UJ06"/>
<keyword evidence="2" id="KW-1185">Reference proteome</keyword>
<name>A0A392UJ06_9FABA</name>
<comment type="caution">
    <text evidence="1">The sequence shown here is derived from an EMBL/GenBank/DDBJ whole genome shotgun (WGS) entry which is preliminary data.</text>
</comment>
<reference evidence="1 2" key="1">
    <citation type="journal article" date="2018" name="Front. Plant Sci.">
        <title>Red Clover (Trifolium pratense) and Zigzag Clover (T. medium) - A Picture of Genomic Similarities and Differences.</title>
        <authorList>
            <person name="Dluhosova J."/>
            <person name="Istvanek J."/>
            <person name="Nedelnik J."/>
            <person name="Repkova J."/>
        </authorList>
    </citation>
    <scope>NUCLEOTIDE SEQUENCE [LARGE SCALE GENOMIC DNA]</scope>
    <source>
        <strain evidence="2">cv. 10/8</strain>
        <tissue evidence="1">Leaf</tissue>
    </source>
</reference>
<dbReference type="EMBL" id="LXQA010802901">
    <property type="protein sequence ID" value="MCI71735.1"/>
    <property type="molecule type" value="Genomic_DNA"/>
</dbReference>
<evidence type="ECO:0000313" key="1">
    <source>
        <dbReference type="EMBL" id="MCI71735.1"/>
    </source>
</evidence>
<evidence type="ECO:0000313" key="2">
    <source>
        <dbReference type="Proteomes" id="UP000265520"/>
    </source>
</evidence>
<proteinExistence type="predicted"/>
<feature type="non-terminal residue" evidence="1">
    <location>
        <position position="1"/>
    </location>
</feature>
<dbReference type="Proteomes" id="UP000265520">
    <property type="component" value="Unassembled WGS sequence"/>
</dbReference>
<protein>
    <submittedName>
        <fullName evidence="1">Uncharacterized protein</fullName>
    </submittedName>
</protein>
<accession>A0A392UJ06</accession>
<sequence>DMVTIVTFSPKLPTSIHHGPLLLGSRSCTQPGNHGVGICHHGLCLRVCIPLLSGHALPILRSSQAS</sequence>
<organism evidence="1 2">
    <name type="scientific">Trifolium medium</name>
    <dbReference type="NCBI Taxonomy" id="97028"/>
    <lineage>
        <taxon>Eukaryota</taxon>
        <taxon>Viridiplantae</taxon>
        <taxon>Streptophyta</taxon>
        <taxon>Embryophyta</taxon>
        <taxon>Tracheophyta</taxon>
        <taxon>Spermatophyta</taxon>
        <taxon>Magnoliopsida</taxon>
        <taxon>eudicotyledons</taxon>
        <taxon>Gunneridae</taxon>
        <taxon>Pentapetalae</taxon>
        <taxon>rosids</taxon>
        <taxon>fabids</taxon>
        <taxon>Fabales</taxon>
        <taxon>Fabaceae</taxon>
        <taxon>Papilionoideae</taxon>
        <taxon>50 kb inversion clade</taxon>
        <taxon>NPAAA clade</taxon>
        <taxon>Hologalegina</taxon>
        <taxon>IRL clade</taxon>
        <taxon>Trifolieae</taxon>
        <taxon>Trifolium</taxon>
    </lineage>
</organism>